<organism evidence="16 17">
    <name type="scientific">Chloropicon primus</name>
    <dbReference type="NCBI Taxonomy" id="1764295"/>
    <lineage>
        <taxon>Eukaryota</taxon>
        <taxon>Viridiplantae</taxon>
        <taxon>Chlorophyta</taxon>
        <taxon>Chloropicophyceae</taxon>
        <taxon>Chloropicales</taxon>
        <taxon>Chloropicaceae</taxon>
        <taxon>Chloropicon</taxon>
    </lineage>
</organism>
<dbReference type="GO" id="GO:1990573">
    <property type="term" value="P:potassium ion import across plasma membrane"/>
    <property type="evidence" value="ECO:0007669"/>
    <property type="project" value="TreeGrafter"/>
</dbReference>
<comment type="similarity">
    <text evidence="11">Belongs to the inward rectifier-type potassium channel (TC 1.A.2.1) family.</text>
</comment>
<dbReference type="Proteomes" id="UP000316726">
    <property type="component" value="Chromosome 16"/>
</dbReference>
<dbReference type="AlphaFoldDB" id="A0A5B8MZP9"/>
<evidence type="ECO:0000256" key="13">
    <source>
        <dbReference type="SAM" id="Phobius"/>
    </source>
</evidence>
<feature type="transmembrane region" description="Helical" evidence="13">
    <location>
        <begin position="315"/>
        <end position="339"/>
    </location>
</feature>
<keyword evidence="9 13" id="KW-0472">Membrane</keyword>
<sequence>MDLFSTRSRKRPKGVSKSGRSHTIVIEDGETSTSPQRNLISRAKSFLQKFDRKSSLAEDMKALENQKFMRKVSMDDSRSSQRALRVSPRRLLSSDRRMPTDTVRTAVSDYTDAGSSSRSVRGGVSKLDWWFPAKAAFGRKRDVAVEELFNRLTRPSMASSEKHYESLLIRDSVDVDKIETNQTKWIDRGQGYFHKQRKKNKQAALVETGIHAGRSLVQLAGIRNMTWHRLRHDAFSSLISMHFSRMILLVVAFYLFVWFLFGFVWWSAYTMEPDCFINTAGFLDALVMSISTANTIGYGVRAIRGNLGGEAKCMYSIGVLSVQRLVVIIMDALLVGILFSKLSQPKKRSRTIFISDSAVVCQRDGILKFQFRVGDARQTTIIRPMIQAYMHTFNPSRRRRTLEGEFIPNRVAPLKLEVMDESLLLPILVSHVIDETSPLYGMTKAEMEELKTEIVVTFVAVNSETGSEFSARQSYLSSEVFFGFQFCKIIKTMVSDSHKFHAIDLAKFHDIEPQKLWSNVFMTQNEISKVLMNSIGNSMTVPVPVLGDNTLVISGGASLITKNGQLKLSFRVGDVFPPLGQFLEAQVFAYYYPWKFHQTSEGTTLDYSCQELALGTDANPASNKLFLRMPVLVEHSIDMSSPLAGWMTRDGFIADSGGEILVIVYGKNQMNQSTERVQRTYRVADGHIKCGYTFAEIVSPPSENADGKPKVSYDNFHDMEKCAPPVNKNEAGTGWVYNFEPFMARDESADFMQSEFGTTFDNEPISEREATRKFKKTLGAPDSPKFTKLSEYFPGAPLRQSQERNVRRSLEGRLSTDADTD</sequence>
<evidence type="ECO:0000256" key="5">
    <source>
        <dbReference type="ARBA" id="ARBA00022882"/>
    </source>
</evidence>
<keyword evidence="6 11" id="KW-0630">Potassium</keyword>
<dbReference type="PANTHER" id="PTHR11767">
    <property type="entry name" value="INWARD RECTIFIER POTASSIUM CHANNEL"/>
    <property type="match status" value="1"/>
</dbReference>
<protein>
    <submittedName>
        <fullName evidence="16">Inward rectifier potassium channel protein</fullName>
    </submittedName>
</protein>
<dbReference type="InterPro" id="IPR013518">
    <property type="entry name" value="K_chnl_inward-rec_Kir_cyto"/>
</dbReference>
<dbReference type="GO" id="GO:0005242">
    <property type="term" value="F:inward rectifier potassium channel activity"/>
    <property type="evidence" value="ECO:0007669"/>
    <property type="project" value="InterPro"/>
</dbReference>
<evidence type="ECO:0000256" key="7">
    <source>
        <dbReference type="ARBA" id="ARBA00022989"/>
    </source>
</evidence>
<dbReference type="Pfam" id="PF01007">
    <property type="entry name" value="IRK"/>
    <property type="match status" value="1"/>
</dbReference>
<feature type="transmembrane region" description="Helical" evidence="13">
    <location>
        <begin position="280"/>
        <end position="303"/>
    </location>
</feature>
<dbReference type="InterPro" id="IPR016449">
    <property type="entry name" value="K_chnl_inward-rec_Kir"/>
</dbReference>
<evidence type="ECO:0000313" key="17">
    <source>
        <dbReference type="Proteomes" id="UP000316726"/>
    </source>
</evidence>
<feature type="region of interest" description="Disordered" evidence="12">
    <location>
        <begin position="1"/>
        <end position="37"/>
    </location>
</feature>
<comment type="subcellular location">
    <subcellularLocation>
        <location evidence="1 11">Membrane</location>
        <topology evidence="1 11">Multi-pass membrane protein</topology>
    </subcellularLocation>
</comment>
<evidence type="ECO:0000259" key="14">
    <source>
        <dbReference type="Pfam" id="PF01007"/>
    </source>
</evidence>
<keyword evidence="5 11" id="KW-0851">Voltage-gated channel</keyword>
<evidence type="ECO:0000256" key="1">
    <source>
        <dbReference type="ARBA" id="ARBA00004141"/>
    </source>
</evidence>
<name>A0A5B8MZP9_9CHLO</name>
<keyword evidence="8 11" id="KW-0406">Ion transport</keyword>
<dbReference type="InterPro" id="IPR040445">
    <property type="entry name" value="Kir_TM"/>
</dbReference>
<keyword evidence="17" id="KW-1185">Reference proteome</keyword>
<keyword evidence="7 13" id="KW-1133">Transmembrane helix</keyword>
<dbReference type="EMBL" id="CP031049">
    <property type="protein sequence ID" value="QDZ25152.1"/>
    <property type="molecule type" value="Genomic_DNA"/>
</dbReference>
<accession>A0A5B8MZP9</accession>
<evidence type="ECO:0000256" key="6">
    <source>
        <dbReference type="ARBA" id="ARBA00022958"/>
    </source>
</evidence>
<evidence type="ECO:0000256" key="11">
    <source>
        <dbReference type="RuleBase" id="RU003822"/>
    </source>
</evidence>
<evidence type="ECO:0000256" key="12">
    <source>
        <dbReference type="SAM" id="MobiDB-lite"/>
    </source>
</evidence>
<feature type="compositionally biased region" description="Basic and acidic residues" evidence="12">
    <location>
        <begin position="801"/>
        <end position="821"/>
    </location>
</feature>
<dbReference type="OrthoDB" id="273257at2759"/>
<dbReference type="PANTHER" id="PTHR11767:SF102">
    <property type="entry name" value="INWARDLY RECTIFYING POTASSIUM CHANNEL 1, ISOFORM F"/>
    <property type="match status" value="1"/>
</dbReference>
<dbReference type="SUPFAM" id="SSF81296">
    <property type="entry name" value="E set domains"/>
    <property type="match status" value="2"/>
</dbReference>
<feature type="region of interest" description="Disordered" evidence="12">
    <location>
        <begin position="776"/>
        <end position="821"/>
    </location>
</feature>
<reference evidence="16 17" key="1">
    <citation type="submission" date="2018-07" db="EMBL/GenBank/DDBJ databases">
        <title>The complete nuclear genome of the prasinophyte Chloropicon primus (CCMP1205).</title>
        <authorList>
            <person name="Pombert J.-F."/>
            <person name="Otis C."/>
            <person name="Turmel M."/>
            <person name="Lemieux C."/>
        </authorList>
    </citation>
    <scope>NUCLEOTIDE SEQUENCE [LARGE SCALE GENOMIC DNA]</scope>
    <source>
        <strain evidence="16 17">CCMP1205</strain>
    </source>
</reference>
<evidence type="ECO:0000256" key="3">
    <source>
        <dbReference type="ARBA" id="ARBA00022538"/>
    </source>
</evidence>
<keyword evidence="10 11" id="KW-0407">Ion channel</keyword>
<dbReference type="InterPro" id="IPR014756">
    <property type="entry name" value="Ig_E-set"/>
</dbReference>
<dbReference type="STRING" id="1764295.A0A5B8MZP9"/>
<dbReference type="Gene3D" id="2.60.40.1400">
    <property type="entry name" value="G protein-activated inward rectifier potassium channel 1"/>
    <property type="match status" value="2"/>
</dbReference>
<evidence type="ECO:0000256" key="2">
    <source>
        <dbReference type="ARBA" id="ARBA00022448"/>
    </source>
</evidence>
<evidence type="ECO:0000256" key="8">
    <source>
        <dbReference type="ARBA" id="ARBA00023065"/>
    </source>
</evidence>
<feature type="domain" description="Inward rectifier potassium channel C-terminal" evidence="15">
    <location>
        <begin position="554"/>
        <end position="726"/>
    </location>
</feature>
<dbReference type="GO" id="GO:0034765">
    <property type="term" value="P:regulation of monoatomic ion transmembrane transport"/>
    <property type="evidence" value="ECO:0007669"/>
    <property type="project" value="TreeGrafter"/>
</dbReference>
<evidence type="ECO:0000259" key="15">
    <source>
        <dbReference type="Pfam" id="PF17655"/>
    </source>
</evidence>
<feature type="domain" description="Inward rectifier potassium channel C-terminal" evidence="15">
    <location>
        <begin position="354"/>
        <end position="512"/>
    </location>
</feature>
<dbReference type="Pfam" id="PF17655">
    <property type="entry name" value="IRK_C"/>
    <property type="match status" value="2"/>
</dbReference>
<dbReference type="GO" id="GO:0034702">
    <property type="term" value="C:monoatomic ion channel complex"/>
    <property type="evidence" value="ECO:0007669"/>
    <property type="project" value="UniProtKB-KW"/>
</dbReference>
<dbReference type="InterPro" id="IPR041647">
    <property type="entry name" value="IRK_C"/>
</dbReference>
<evidence type="ECO:0000313" key="16">
    <source>
        <dbReference type="EMBL" id="QDZ25152.1"/>
    </source>
</evidence>
<evidence type="ECO:0000256" key="4">
    <source>
        <dbReference type="ARBA" id="ARBA00022692"/>
    </source>
</evidence>
<feature type="transmembrane region" description="Helical" evidence="13">
    <location>
        <begin position="246"/>
        <end position="268"/>
    </location>
</feature>
<keyword evidence="2 11" id="KW-0813">Transport</keyword>
<keyword evidence="4 11" id="KW-0812">Transmembrane</keyword>
<gene>
    <name evidence="16" type="ORF">A3770_16p76700</name>
</gene>
<evidence type="ECO:0000256" key="10">
    <source>
        <dbReference type="ARBA" id="ARBA00023303"/>
    </source>
</evidence>
<keyword evidence="3 11" id="KW-0633">Potassium transport</keyword>
<proteinExistence type="inferred from homology"/>
<feature type="domain" description="Potassium channel inwardly rectifying transmembrane" evidence="14">
    <location>
        <begin position="213"/>
        <end position="345"/>
    </location>
</feature>
<dbReference type="GO" id="GO:0005886">
    <property type="term" value="C:plasma membrane"/>
    <property type="evidence" value="ECO:0007669"/>
    <property type="project" value="TreeGrafter"/>
</dbReference>
<evidence type="ECO:0000256" key="9">
    <source>
        <dbReference type="ARBA" id="ARBA00023136"/>
    </source>
</evidence>
<dbReference type="Gene3D" id="1.10.287.70">
    <property type="match status" value="1"/>
</dbReference>
<dbReference type="PRINTS" id="PR01320">
    <property type="entry name" value="KIRCHANNEL"/>
</dbReference>
<dbReference type="SUPFAM" id="SSF81324">
    <property type="entry name" value="Voltage-gated potassium channels"/>
    <property type="match status" value="1"/>
</dbReference>